<gene>
    <name evidence="1" type="ORF">LCGC14_2850660</name>
</gene>
<name>A0A0F9AGR4_9ZZZZ</name>
<comment type="caution">
    <text evidence="1">The sequence shown here is derived from an EMBL/GenBank/DDBJ whole genome shotgun (WGS) entry which is preliminary data.</text>
</comment>
<proteinExistence type="predicted"/>
<accession>A0A0F9AGR4</accession>
<dbReference type="EMBL" id="LAZR01054817">
    <property type="protein sequence ID" value="KKK77729.1"/>
    <property type="molecule type" value="Genomic_DNA"/>
</dbReference>
<evidence type="ECO:0000313" key="1">
    <source>
        <dbReference type="EMBL" id="KKK77729.1"/>
    </source>
</evidence>
<reference evidence="1" key="1">
    <citation type="journal article" date="2015" name="Nature">
        <title>Complex archaea that bridge the gap between prokaryotes and eukaryotes.</title>
        <authorList>
            <person name="Spang A."/>
            <person name="Saw J.H."/>
            <person name="Jorgensen S.L."/>
            <person name="Zaremba-Niedzwiedzka K."/>
            <person name="Martijn J."/>
            <person name="Lind A.E."/>
            <person name="van Eijk R."/>
            <person name="Schleper C."/>
            <person name="Guy L."/>
            <person name="Ettema T.J."/>
        </authorList>
    </citation>
    <scope>NUCLEOTIDE SEQUENCE</scope>
</reference>
<organism evidence="1">
    <name type="scientific">marine sediment metagenome</name>
    <dbReference type="NCBI Taxonomy" id="412755"/>
    <lineage>
        <taxon>unclassified sequences</taxon>
        <taxon>metagenomes</taxon>
        <taxon>ecological metagenomes</taxon>
    </lineage>
</organism>
<dbReference type="AlphaFoldDB" id="A0A0F9AGR4"/>
<evidence type="ECO:0008006" key="2">
    <source>
        <dbReference type="Google" id="ProtNLM"/>
    </source>
</evidence>
<sequence>MPARIDIPTALILGAGASIPFGFPSGHGLYESICGPGTNRSLSIRQLEPLDFGGDFVNGFLHNLSLSGVDSIDEFLGKQPEYTAVGKAAIAQILLPCEKQRHLFDPTADNWYKRFFVPLLDHPDGFRNLYVITFNYDRSLEHFLFTALRSSTDLSEAQCAERVQALTIVHVHGKLGRLPWEAEYGHVIPYEGKANPDTIRACIGSIIVLHEGQKDSPELVEARRILDSVLRIYFLGFGYHEVNLERLG</sequence>
<protein>
    <recommendedName>
        <fullName evidence="2">SIR2-like domain-containing protein</fullName>
    </recommendedName>
</protein>
<feature type="non-terminal residue" evidence="1">
    <location>
        <position position="248"/>
    </location>
</feature>